<dbReference type="SUPFAM" id="SSF49777">
    <property type="entry name" value="PEBP-like"/>
    <property type="match status" value="1"/>
</dbReference>
<evidence type="ECO:0000313" key="2">
    <source>
        <dbReference type="EMBL" id="KAK8731103.1"/>
    </source>
</evidence>
<sequence length="110" mass="12211">MLAATARLVMRTAVVGTIVTLGSVVATLCILQPLTYECLHLPPLIVKYDKVAVSGCDSRLYHKLLFTNQGAVFYHLADPKKTYTLVMVDPDVPLHGDGYFFLHWLHVGLQ</sequence>
<reference evidence="2 3" key="1">
    <citation type="journal article" date="2024" name="BMC Genomics">
        <title>Genome assembly of redclaw crayfish (Cherax quadricarinatus) provides insights into its immune adaptation and hypoxia tolerance.</title>
        <authorList>
            <person name="Liu Z."/>
            <person name="Zheng J."/>
            <person name="Li H."/>
            <person name="Fang K."/>
            <person name="Wang S."/>
            <person name="He J."/>
            <person name="Zhou D."/>
            <person name="Weng S."/>
            <person name="Chi M."/>
            <person name="Gu Z."/>
            <person name="He J."/>
            <person name="Li F."/>
            <person name="Wang M."/>
        </authorList>
    </citation>
    <scope>NUCLEOTIDE SEQUENCE [LARGE SCALE GENOMIC DNA]</scope>
    <source>
        <strain evidence="2">ZL_2023a</strain>
    </source>
</reference>
<gene>
    <name evidence="2" type="ORF">OTU49_007801</name>
</gene>
<name>A0AAW0WTX2_CHEQU</name>
<feature type="non-terminal residue" evidence="2">
    <location>
        <position position="110"/>
    </location>
</feature>
<accession>A0AAW0WTX2</accession>
<organism evidence="2 3">
    <name type="scientific">Cherax quadricarinatus</name>
    <name type="common">Australian red claw crayfish</name>
    <dbReference type="NCBI Taxonomy" id="27406"/>
    <lineage>
        <taxon>Eukaryota</taxon>
        <taxon>Metazoa</taxon>
        <taxon>Ecdysozoa</taxon>
        <taxon>Arthropoda</taxon>
        <taxon>Crustacea</taxon>
        <taxon>Multicrustacea</taxon>
        <taxon>Malacostraca</taxon>
        <taxon>Eumalacostraca</taxon>
        <taxon>Eucarida</taxon>
        <taxon>Decapoda</taxon>
        <taxon>Pleocyemata</taxon>
        <taxon>Astacidea</taxon>
        <taxon>Parastacoidea</taxon>
        <taxon>Parastacidae</taxon>
        <taxon>Cherax</taxon>
    </lineage>
</organism>
<dbReference type="Gene3D" id="3.90.280.10">
    <property type="entry name" value="PEBP-like"/>
    <property type="match status" value="1"/>
</dbReference>
<keyword evidence="1" id="KW-1133">Transmembrane helix</keyword>
<proteinExistence type="predicted"/>
<keyword evidence="1" id="KW-0472">Membrane</keyword>
<keyword evidence="3" id="KW-1185">Reference proteome</keyword>
<dbReference type="InterPro" id="IPR036610">
    <property type="entry name" value="PEBP-like_sf"/>
</dbReference>
<dbReference type="Proteomes" id="UP001445076">
    <property type="component" value="Unassembled WGS sequence"/>
</dbReference>
<feature type="transmembrane region" description="Helical" evidence="1">
    <location>
        <begin position="12"/>
        <end position="34"/>
    </location>
</feature>
<evidence type="ECO:0000256" key="1">
    <source>
        <dbReference type="SAM" id="Phobius"/>
    </source>
</evidence>
<protein>
    <submittedName>
        <fullName evidence="2">Uncharacterized protein</fullName>
    </submittedName>
</protein>
<keyword evidence="1" id="KW-0812">Transmembrane</keyword>
<dbReference type="EMBL" id="JARKIK010000062">
    <property type="protein sequence ID" value="KAK8731103.1"/>
    <property type="molecule type" value="Genomic_DNA"/>
</dbReference>
<comment type="caution">
    <text evidence="2">The sequence shown here is derived from an EMBL/GenBank/DDBJ whole genome shotgun (WGS) entry which is preliminary data.</text>
</comment>
<dbReference type="AlphaFoldDB" id="A0AAW0WTX2"/>
<evidence type="ECO:0000313" key="3">
    <source>
        <dbReference type="Proteomes" id="UP001445076"/>
    </source>
</evidence>